<organism evidence="3">
    <name type="scientific">marine sediment metagenome</name>
    <dbReference type="NCBI Taxonomy" id="412755"/>
    <lineage>
        <taxon>unclassified sequences</taxon>
        <taxon>metagenomes</taxon>
        <taxon>ecological metagenomes</taxon>
    </lineage>
</organism>
<protein>
    <recommendedName>
        <fullName evidence="2">Transketolase-like pyrimidine-binding domain-containing protein</fullName>
    </recommendedName>
</protein>
<dbReference type="AlphaFoldDB" id="A0A0F9EGF8"/>
<reference evidence="3" key="1">
    <citation type="journal article" date="2015" name="Nature">
        <title>Complex archaea that bridge the gap between prokaryotes and eukaryotes.</title>
        <authorList>
            <person name="Spang A."/>
            <person name="Saw J.H."/>
            <person name="Jorgensen S.L."/>
            <person name="Zaremba-Niedzwiedzka K."/>
            <person name="Martijn J."/>
            <person name="Lind A.E."/>
            <person name="van Eijk R."/>
            <person name="Schleper C."/>
            <person name="Guy L."/>
            <person name="Ettema T.J."/>
        </authorList>
    </citation>
    <scope>NUCLEOTIDE SEQUENCE</scope>
</reference>
<dbReference type="EMBL" id="LAZR01027570">
    <property type="protein sequence ID" value="KKL65331.1"/>
    <property type="molecule type" value="Genomic_DNA"/>
</dbReference>
<dbReference type="PANTHER" id="PTHR43257:SF2">
    <property type="entry name" value="PYRUVATE DEHYDROGENASE E1 COMPONENT SUBUNIT BETA"/>
    <property type="match status" value="1"/>
</dbReference>
<dbReference type="InterPro" id="IPR029061">
    <property type="entry name" value="THDP-binding"/>
</dbReference>
<dbReference type="InterPro" id="IPR005475">
    <property type="entry name" value="Transketolase-like_Pyr-bd"/>
</dbReference>
<dbReference type="PANTHER" id="PTHR43257">
    <property type="entry name" value="PYRUVATE DEHYDROGENASE E1 COMPONENT BETA SUBUNIT"/>
    <property type="match status" value="1"/>
</dbReference>
<gene>
    <name evidence="3" type="ORF">LCGC14_2156030</name>
</gene>
<evidence type="ECO:0000259" key="2">
    <source>
        <dbReference type="Pfam" id="PF02779"/>
    </source>
</evidence>
<dbReference type="SUPFAM" id="SSF52518">
    <property type="entry name" value="Thiamin diphosphate-binding fold (THDP-binding)"/>
    <property type="match status" value="1"/>
</dbReference>
<name>A0A0F9EGF8_9ZZZZ</name>
<accession>A0A0F9EGF8</accession>
<sequence length="78" mass="8458">DKDRGKAIAIISRGASKVLPELYADGKFDGVIAHCGGAAMTGLRPVVEIMYMDFSMVAMDQLVNQAAKVDRIITFKLK</sequence>
<evidence type="ECO:0000313" key="3">
    <source>
        <dbReference type="EMBL" id="KKL65331.1"/>
    </source>
</evidence>
<dbReference type="Pfam" id="PF02779">
    <property type="entry name" value="Transket_pyr"/>
    <property type="match status" value="1"/>
</dbReference>
<feature type="domain" description="Transketolase-like pyrimidine-binding" evidence="2">
    <location>
        <begin position="30"/>
        <end position="69"/>
    </location>
</feature>
<proteinExistence type="predicted"/>
<dbReference type="Gene3D" id="3.40.50.970">
    <property type="match status" value="1"/>
</dbReference>
<keyword evidence="1" id="KW-0786">Thiamine pyrophosphate</keyword>
<comment type="caution">
    <text evidence="3">The sequence shown here is derived from an EMBL/GenBank/DDBJ whole genome shotgun (WGS) entry which is preliminary data.</text>
</comment>
<evidence type="ECO:0000256" key="1">
    <source>
        <dbReference type="ARBA" id="ARBA00023052"/>
    </source>
</evidence>
<feature type="non-terminal residue" evidence="3">
    <location>
        <position position="1"/>
    </location>
</feature>